<dbReference type="EMBL" id="JANIEX010000015">
    <property type="protein sequence ID" value="KAJ3576269.1"/>
    <property type="molecule type" value="Genomic_DNA"/>
</dbReference>
<feature type="compositionally biased region" description="Pro residues" evidence="1">
    <location>
        <begin position="16"/>
        <end position="53"/>
    </location>
</feature>
<proteinExistence type="predicted"/>
<protein>
    <submittedName>
        <fullName evidence="2">Uncharacterized protein</fullName>
    </submittedName>
</protein>
<feature type="compositionally biased region" description="Polar residues" evidence="1">
    <location>
        <begin position="285"/>
        <end position="302"/>
    </location>
</feature>
<accession>A0AAD5YWL9</accession>
<feature type="compositionally biased region" description="Low complexity" evidence="1">
    <location>
        <begin position="431"/>
        <end position="457"/>
    </location>
</feature>
<evidence type="ECO:0000313" key="3">
    <source>
        <dbReference type="Proteomes" id="UP001213000"/>
    </source>
</evidence>
<reference evidence="2" key="1">
    <citation type="submission" date="2022-07" db="EMBL/GenBank/DDBJ databases">
        <title>Genome Sequence of Leucocoprinus birnbaumii.</title>
        <authorList>
            <person name="Buettner E."/>
        </authorList>
    </citation>
    <scope>NUCLEOTIDE SEQUENCE</scope>
    <source>
        <strain evidence="2">VT141</strain>
    </source>
</reference>
<feature type="compositionally biased region" description="Polar residues" evidence="1">
    <location>
        <begin position="123"/>
        <end position="140"/>
    </location>
</feature>
<organism evidence="2 3">
    <name type="scientific">Leucocoprinus birnbaumii</name>
    <dbReference type="NCBI Taxonomy" id="56174"/>
    <lineage>
        <taxon>Eukaryota</taxon>
        <taxon>Fungi</taxon>
        <taxon>Dikarya</taxon>
        <taxon>Basidiomycota</taxon>
        <taxon>Agaricomycotina</taxon>
        <taxon>Agaricomycetes</taxon>
        <taxon>Agaricomycetidae</taxon>
        <taxon>Agaricales</taxon>
        <taxon>Agaricineae</taxon>
        <taxon>Agaricaceae</taxon>
        <taxon>Leucocoprinus</taxon>
    </lineage>
</organism>
<feature type="compositionally biased region" description="Low complexity" evidence="1">
    <location>
        <begin position="148"/>
        <end position="176"/>
    </location>
</feature>
<feature type="compositionally biased region" description="Acidic residues" evidence="1">
    <location>
        <begin position="500"/>
        <end position="509"/>
    </location>
</feature>
<sequence length="659" mass="69977">MPSANTTSQRSASRPLPRPPGAAPPYEPAPLQPPQKQPPSPPSTPPAPLPSSSPPTYSTFINPPSPKLLASSASPPKRDLQRSFVMQNPPPKLSPAQQLYASSFTNRGPSVPSLPPPSLHPPNTTTSRQSFYKTSVASHVQPSPPFQQPRSPASTISSLSLTMSPQMTSSPTTITSFVPQSPPYSERSFSDEGPQANTAYQNNMPHLRSRTEPDGPFRSFISSQIHDQQTASHPNRNTVYGHSLNQPTRTLFDLKYVNAQVPKPKEVRNLKTLIKPPPGSGESGVAQSGNHTSSTLLPQSTVSPPPNGPITFGAPIHPPDAAAPVANVSMPTARPAAHVPSPPPLANTQSSPGFISPPPPPPLPNTHSQHQQPQLSPVRPQTFVPSHSPPVQQPQQPPHQSHQPPQPPQPQYAHQQQQSQFSPQPQPPLQPQYTTQHQYQQAPQQQQYQHPQASQAPNKPAKQSNGLLQTFASGFANELGHNAAKIGTQALLSSLGLSSNDDDDDDDDSGGGIFDLFSGGGGDSSGGNNDPTSTTTAVDYVPVAQDPGVAVNPGACYVPSQGPGVVFIPDYQPTFTTNIQSTSYNFELGGGNNNNGGDGNGLQALAGLLSHVGHNNGHSQSNQLNNHIPPGAQQPHLSQYPALAPHQAQPPGYNPYQYH</sequence>
<feature type="compositionally biased region" description="Low complexity" evidence="1">
    <location>
        <begin position="411"/>
        <end position="423"/>
    </location>
</feature>
<feature type="compositionally biased region" description="Gly residues" evidence="1">
    <location>
        <begin position="510"/>
        <end position="525"/>
    </location>
</feature>
<feature type="compositionally biased region" description="Polar residues" evidence="1">
    <location>
        <begin position="616"/>
        <end position="626"/>
    </location>
</feature>
<feature type="region of interest" description="Disordered" evidence="1">
    <location>
        <begin position="1"/>
        <end position="219"/>
    </location>
</feature>
<feature type="compositionally biased region" description="Polar residues" evidence="1">
    <location>
        <begin position="365"/>
        <end position="375"/>
    </location>
</feature>
<evidence type="ECO:0000256" key="1">
    <source>
        <dbReference type="SAM" id="MobiDB-lite"/>
    </source>
</evidence>
<dbReference type="Proteomes" id="UP001213000">
    <property type="component" value="Unassembled WGS sequence"/>
</dbReference>
<feature type="compositionally biased region" description="Polar residues" evidence="1">
    <location>
        <begin position="195"/>
        <end position="204"/>
    </location>
</feature>
<evidence type="ECO:0000313" key="2">
    <source>
        <dbReference type="EMBL" id="KAJ3576269.1"/>
    </source>
</evidence>
<keyword evidence="3" id="KW-1185">Reference proteome</keyword>
<feature type="compositionally biased region" description="Pro residues" evidence="1">
    <location>
        <begin position="387"/>
        <end position="397"/>
    </location>
</feature>
<feature type="region of interest" description="Disordered" evidence="1">
    <location>
        <begin position="332"/>
        <end position="464"/>
    </location>
</feature>
<gene>
    <name evidence="2" type="ORF">NP233_g539</name>
</gene>
<feature type="region of interest" description="Disordered" evidence="1">
    <location>
        <begin position="612"/>
        <end position="638"/>
    </location>
</feature>
<feature type="region of interest" description="Disordered" evidence="1">
    <location>
        <begin position="267"/>
        <end position="318"/>
    </location>
</feature>
<comment type="caution">
    <text evidence="2">The sequence shown here is derived from an EMBL/GenBank/DDBJ whole genome shotgun (WGS) entry which is preliminary data.</text>
</comment>
<dbReference type="AlphaFoldDB" id="A0AAD5YWL9"/>
<feature type="compositionally biased region" description="Pro residues" evidence="1">
    <location>
        <begin position="355"/>
        <end position="364"/>
    </location>
</feature>
<feature type="compositionally biased region" description="Polar residues" evidence="1">
    <location>
        <begin position="95"/>
        <end position="108"/>
    </location>
</feature>
<feature type="region of interest" description="Disordered" evidence="1">
    <location>
        <begin position="498"/>
        <end position="536"/>
    </location>
</feature>
<name>A0AAD5YWL9_9AGAR</name>